<dbReference type="Gene3D" id="2.60.40.10">
    <property type="entry name" value="Immunoglobulins"/>
    <property type="match status" value="2"/>
</dbReference>
<dbReference type="PROSITE" id="PS50093">
    <property type="entry name" value="PKD"/>
    <property type="match status" value="1"/>
</dbReference>
<organism evidence="2">
    <name type="scientific">marine metagenome</name>
    <dbReference type="NCBI Taxonomy" id="408172"/>
    <lineage>
        <taxon>unclassified sequences</taxon>
        <taxon>metagenomes</taxon>
        <taxon>ecological metagenomes</taxon>
    </lineage>
</organism>
<feature type="domain" description="PKD" evidence="1">
    <location>
        <begin position="114"/>
        <end position="179"/>
    </location>
</feature>
<dbReference type="AlphaFoldDB" id="A0A382NHQ9"/>
<accession>A0A382NHQ9</accession>
<dbReference type="SUPFAM" id="SSF49299">
    <property type="entry name" value="PKD domain"/>
    <property type="match status" value="2"/>
</dbReference>
<feature type="non-terminal residue" evidence="2">
    <location>
        <position position="237"/>
    </location>
</feature>
<dbReference type="SMART" id="SM00089">
    <property type="entry name" value="PKD"/>
    <property type="match status" value="2"/>
</dbReference>
<evidence type="ECO:0000259" key="1">
    <source>
        <dbReference type="PROSITE" id="PS50093"/>
    </source>
</evidence>
<protein>
    <recommendedName>
        <fullName evidence="1">PKD domain-containing protein</fullName>
    </recommendedName>
</protein>
<dbReference type="EMBL" id="UINC01100494">
    <property type="protein sequence ID" value="SVC60596.1"/>
    <property type="molecule type" value="Genomic_DNA"/>
</dbReference>
<evidence type="ECO:0000313" key="2">
    <source>
        <dbReference type="EMBL" id="SVC60596.1"/>
    </source>
</evidence>
<dbReference type="CDD" id="cd00146">
    <property type="entry name" value="PKD"/>
    <property type="match status" value="1"/>
</dbReference>
<dbReference type="InterPro" id="IPR035986">
    <property type="entry name" value="PKD_dom_sf"/>
</dbReference>
<dbReference type="InterPro" id="IPR000601">
    <property type="entry name" value="PKD_dom"/>
</dbReference>
<proteinExistence type="predicted"/>
<gene>
    <name evidence="2" type="ORF">METZ01_LOCUS313450</name>
</gene>
<name>A0A382NHQ9_9ZZZZ</name>
<dbReference type="InterPro" id="IPR013783">
    <property type="entry name" value="Ig-like_fold"/>
</dbReference>
<sequence>MKVIQHRYQIVLAVMVSLFVSSVVGQEFPPTVTAINPQAVREGDTVNLKAEINDPDSDTFTFTWRMPDGSVSQLTQPEFKATTPGASYVQLVVQDAEGNKSFPYSEVINVRNLPPEVRSISPTTGQQGQGVTFSAEVDYLGPDYLTKYNWTLPDGFPSNKTNPSFVFLNPGAYQVKLKVEERLLEVIYSNNRQYGEAPAFYPVQEECGDEVIFGGRSRFLQRFEFVYYGHFDEMDEA</sequence>
<dbReference type="InterPro" id="IPR022409">
    <property type="entry name" value="PKD/Chitinase_dom"/>
</dbReference>
<dbReference type="Pfam" id="PF18911">
    <property type="entry name" value="PKD_4"/>
    <property type="match status" value="2"/>
</dbReference>
<reference evidence="2" key="1">
    <citation type="submission" date="2018-05" db="EMBL/GenBank/DDBJ databases">
        <authorList>
            <person name="Lanie J.A."/>
            <person name="Ng W.-L."/>
            <person name="Kazmierczak K.M."/>
            <person name="Andrzejewski T.M."/>
            <person name="Davidsen T.M."/>
            <person name="Wayne K.J."/>
            <person name="Tettelin H."/>
            <person name="Glass J.I."/>
            <person name="Rusch D."/>
            <person name="Podicherti R."/>
            <person name="Tsui H.-C.T."/>
            <person name="Winkler M.E."/>
        </authorList>
    </citation>
    <scope>NUCLEOTIDE SEQUENCE</scope>
</reference>